<evidence type="ECO:0000256" key="1">
    <source>
        <dbReference type="SAM" id="MobiDB-lite"/>
    </source>
</evidence>
<dbReference type="InterPro" id="IPR003692">
    <property type="entry name" value="Hydantoinase_B"/>
</dbReference>
<reference evidence="3" key="2">
    <citation type="submission" date="2023-01" db="EMBL/GenBank/DDBJ databases">
        <authorList>
            <person name="Sun Q."/>
            <person name="Evtushenko L."/>
        </authorList>
    </citation>
    <scope>NUCLEOTIDE SEQUENCE</scope>
    <source>
        <strain evidence="3">VKM B-2222</strain>
    </source>
</reference>
<accession>A0AAD3P098</accession>
<dbReference type="GO" id="GO:0003824">
    <property type="term" value="F:catalytic activity"/>
    <property type="evidence" value="ECO:0007669"/>
    <property type="project" value="InterPro"/>
</dbReference>
<evidence type="ECO:0000313" key="3">
    <source>
        <dbReference type="EMBL" id="GLK64503.1"/>
    </source>
</evidence>
<keyword evidence="4" id="KW-1185">Reference proteome</keyword>
<protein>
    <recommendedName>
        <fullName evidence="2">Hydantoinase B/oxoprolinase domain-containing protein</fullName>
    </recommendedName>
</protein>
<reference evidence="3" key="1">
    <citation type="journal article" date="2014" name="Int. J. Syst. Evol. Microbiol.">
        <title>Complete genome sequence of Corynebacterium casei LMG S-19264T (=DSM 44701T), isolated from a smear-ripened cheese.</title>
        <authorList>
            <consortium name="US DOE Joint Genome Institute (JGI-PGF)"/>
            <person name="Walter F."/>
            <person name="Albersmeier A."/>
            <person name="Kalinowski J."/>
            <person name="Ruckert C."/>
        </authorList>
    </citation>
    <scope>NUCLEOTIDE SEQUENCE</scope>
    <source>
        <strain evidence="3">VKM B-2222</strain>
    </source>
</reference>
<comment type="caution">
    <text evidence="3">The sequence shown here is derived from an EMBL/GenBank/DDBJ whole genome shotgun (WGS) entry which is preliminary data.</text>
</comment>
<proteinExistence type="predicted"/>
<dbReference type="EMBL" id="BSFH01000028">
    <property type="protein sequence ID" value="GLK64503.1"/>
    <property type="molecule type" value="Genomic_DNA"/>
</dbReference>
<sequence>MYYLGELVFWPVCKGHLTDVGDPVPAGCNPNATGIFAEGLRIPPVKLLDRGKGRGRPRPRPSSNHNNHTIRTDRELQPWLDLWIIHRSWSFRIGLCQPISAWAGCR</sequence>
<organism evidence="3 4">
    <name type="scientific">Paracoccus kondratievae</name>
    <dbReference type="NCBI Taxonomy" id="135740"/>
    <lineage>
        <taxon>Bacteria</taxon>
        <taxon>Pseudomonadati</taxon>
        <taxon>Pseudomonadota</taxon>
        <taxon>Alphaproteobacteria</taxon>
        <taxon>Rhodobacterales</taxon>
        <taxon>Paracoccaceae</taxon>
        <taxon>Paracoccus</taxon>
    </lineage>
</organism>
<dbReference type="Proteomes" id="UP001143349">
    <property type="component" value="Unassembled WGS sequence"/>
</dbReference>
<feature type="domain" description="Hydantoinase B/oxoprolinase" evidence="2">
    <location>
        <begin position="3"/>
        <end position="52"/>
    </location>
</feature>
<feature type="region of interest" description="Disordered" evidence="1">
    <location>
        <begin position="48"/>
        <end position="70"/>
    </location>
</feature>
<evidence type="ECO:0000313" key="4">
    <source>
        <dbReference type="Proteomes" id="UP001143349"/>
    </source>
</evidence>
<gene>
    <name evidence="3" type="ORF">GCM10017635_19740</name>
</gene>
<name>A0AAD3P098_9RHOB</name>
<dbReference type="AlphaFoldDB" id="A0AAD3P098"/>
<dbReference type="Pfam" id="PF02538">
    <property type="entry name" value="Hydantoinase_B"/>
    <property type="match status" value="1"/>
</dbReference>
<evidence type="ECO:0000259" key="2">
    <source>
        <dbReference type="Pfam" id="PF02538"/>
    </source>
</evidence>